<evidence type="ECO:0000259" key="1">
    <source>
        <dbReference type="Pfam" id="PF26002"/>
    </source>
</evidence>
<dbReference type="PANTHER" id="PTHR30386:SF28">
    <property type="entry name" value="EXPORTED PROTEIN"/>
    <property type="match status" value="1"/>
</dbReference>
<dbReference type="RefSeq" id="WP_260807389.1">
    <property type="nucleotide sequence ID" value="NZ_CP096140.1"/>
</dbReference>
<evidence type="ECO:0000313" key="2">
    <source>
        <dbReference type="EMBL" id="UXA64584.1"/>
    </source>
</evidence>
<sequence length="310" mass="35170">MGGTYASVSTQLRDEKDRLRSDLEANEKAFETQQQLLEGKIGSLTSQLRHMERQAILRRQYAEINQQLLEKMEPLKGTGYISTVQLIQQRGALLEQQTQLSALGAQDLVTRQQLEEIRSELVQLPSNVATKRNAIRSKLAGIEQTLVQNEARRAYVIRAPRDGFISALMIEEGQTVQGGQPIITEMPANSEMQAQLFVSSRRIGFIRLGSSVLLRLQAFPYQDFGQARGVVCEISHSALSPDDLRRLTGKQFDEPQYQVKVSLNRRSIGQGVDNQLFLPGMVVEASIMLRERRLLEWLFEPIQDLKWSFQ</sequence>
<dbReference type="Proteomes" id="UP001058381">
    <property type="component" value="Chromosome"/>
</dbReference>
<accession>A0A9Q9IWU2</accession>
<dbReference type="GeneID" id="75153051"/>
<evidence type="ECO:0000313" key="3">
    <source>
        <dbReference type="Proteomes" id="UP001058381"/>
    </source>
</evidence>
<dbReference type="InterPro" id="IPR058982">
    <property type="entry name" value="Beta-barrel_AprE"/>
</dbReference>
<dbReference type="PANTHER" id="PTHR30386">
    <property type="entry name" value="MEMBRANE FUSION SUBUNIT OF EMRAB-TOLC MULTIDRUG EFFLUX PUMP"/>
    <property type="match status" value="1"/>
</dbReference>
<dbReference type="EMBL" id="CP096142">
    <property type="protein sequence ID" value="UXA64584.1"/>
    <property type="molecule type" value="Genomic_DNA"/>
</dbReference>
<dbReference type="AlphaFoldDB" id="A0A9Q9IWU2"/>
<feature type="domain" description="AprE-like beta-barrel" evidence="1">
    <location>
        <begin position="195"/>
        <end position="288"/>
    </location>
</feature>
<dbReference type="InterPro" id="IPR050739">
    <property type="entry name" value="MFP"/>
</dbReference>
<protein>
    <submittedName>
        <fullName evidence="2">HlyD family efflux transporter periplasmic adaptor subunit</fullName>
    </submittedName>
</protein>
<reference evidence="2" key="1">
    <citation type="submission" date="2022-04" db="EMBL/GenBank/DDBJ databases">
        <title>Xanthomonas prunicola pv. tritici, a pathogen causing a previously unreported foliar disease of wheat.</title>
        <authorList>
            <person name="Clavijo F."/>
            <person name="Curland R.D."/>
            <person name="Dill-Macky R."/>
            <person name="Pereyra S."/>
            <person name="Roman-Reyna V."/>
            <person name="Siri M.I."/>
        </authorList>
    </citation>
    <scope>NUCLEOTIDE SEQUENCE</scope>
    <source>
        <strain evidence="2">CIX249</strain>
    </source>
</reference>
<gene>
    <name evidence="2" type="ORF">M0D43_16820</name>
</gene>
<dbReference type="Gene3D" id="2.40.30.170">
    <property type="match status" value="1"/>
</dbReference>
<dbReference type="PRINTS" id="PR01490">
    <property type="entry name" value="RTXTOXIND"/>
</dbReference>
<proteinExistence type="predicted"/>
<name>A0A9Q9IWU2_9XANT</name>
<dbReference type="Gene3D" id="2.40.50.100">
    <property type="match status" value="1"/>
</dbReference>
<dbReference type="Pfam" id="PF26002">
    <property type="entry name" value="Beta-barrel_AprE"/>
    <property type="match status" value="1"/>
</dbReference>
<organism evidence="2 3">
    <name type="scientific">Xanthomonas prunicola</name>
    <dbReference type="NCBI Taxonomy" id="2053930"/>
    <lineage>
        <taxon>Bacteria</taxon>
        <taxon>Pseudomonadati</taxon>
        <taxon>Pseudomonadota</taxon>
        <taxon>Gammaproteobacteria</taxon>
        <taxon>Lysobacterales</taxon>
        <taxon>Lysobacteraceae</taxon>
        <taxon>Xanthomonas</taxon>
    </lineage>
</organism>